<accession>A0A0D2W1L4</accession>
<dbReference type="GO" id="GO:0003723">
    <property type="term" value="F:RNA binding"/>
    <property type="evidence" value="ECO:0007669"/>
    <property type="project" value="TreeGrafter"/>
</dbReference>
<dbReference type="GO" id="GO:0005730">
    <property type="term" value="C:nucleolus"/>
    <property type="evidence" value="ECO:0007669"/>
    <property type="project" value="TreeGrafter"/>
</dbReference>
<proteinExistence type="predicted"/>
<dbReference type="InterPro" id="IPR042859">
    <property type="entry name" value="NOL11"/>
</dbReference>
<dbReference type="AlphaFoldDB" id="A0A0D2W1L4"/>
<evidence type="ECO:0000256" key="1">
    <source>
        <dbReference type="SAM" id="MobiDB-lite"/>
    </source>
</evidence>
<gene>
    <name evidence="3" type="ORF">CAOG_008205</name>
</gene>
<sequence length="522" mass="57169">MHAPQPSKTVQCVVSVWDTRFGTLQGLTALASQSDANSSSDSLLALTATTGAPACNVYSVLRNSSDASLFALALDRRVLVCPIVTEPLSLASAIGRMTITSAYVEQSEQADADDAAGSDASLLPPIATTVSAPIVRSALTPAQWEAEIDADDAKELDFIARLSTPQQTPTLQSFTTAFNEYCQSREQQLRHQERRPSKRASSNGDADYDYTAEDLEAGSADAMDTSSGAGGLMNDDMDELHPRLALAGGSFFMHRFMSAVLHRIMSETAFFASAPLALMLKSGCVSVTLVPTLLRRLTDMIPAREGFIRPATPNKQASIPPLQALRLLELVLLHVHDLSETALVSLLRFFLEEADESVLLAYAAEKVDRKGLQFAASVKHVIDLFLFLIISAPRNDIYMQQELRSLGHNLVVILLKFLNRWIGRYGKHGEARLHSKTLAPRTPTFAQLLDWVALILDSHFTRVVFAQDTHNLVADLAATIQQHTQLCERMQDMKGHLFQLAAHGRLPKQPSSALYSIELVDF</sequence>
<feature type="region of interest" description="Disordered" evidence="1">
    <location>
        <begin position="185"/>
        <end position="208"/>
    </location>
</feature>
<dbReference type="GO" id="GO:0030490">
    <property type="term" value="P:maturation of SSU-rRNA"/>
    <property type="evidence" value="ECO:0007669"/>
    <property type="project" value="InterPro"/>
</dbReference>
<dbReference type="eggNOG" id="ENOG502S42V">
    <property type="taxonomic scope" value="Eukaryota"/>
</dbReference>
<dbReference type="PhylomeDB" id="A0A0D2W1L4"/>
<dbReference type="EMBL" id="KE346377">
    <property type="protein sequence ID" value="KJE98207.1"/>
    <property type="molecule type" value="Genomic_DNA"/>
</dbReference>
<dbReference type="InterPro" id="IPR048897">
    <property type="entry name" value="Nol11_C"/>
</dbReference>
<evidence type="ECO:0000313" key="3">
    <source>
        <dbReference type="EMBL" id="KJE98207.1"/>
    </source>
</evidence>
<name>A0A0D2W1L4_CAPO3</name>
<dbReference type="Pfam" id="PF20998">
    <property type="entry name" value="Nol11_C"/>
    <property type="match status" value="1"/>
</dbReference>
<dbReference type="OrthoDB" id="6502630at2759"/>
<dbReference type="InParanoid" id="A0A0D2W1L4"/>
<dbReference type="STRING" id="595528.A0A0D2W1L4"/>
<dbReference type="PANTHER" id="PTHR15633">
    <property type="entry name" value="NUCLEOLAR PROTEIN 11"/>
    <property type="match status" value="1"/>
</dbReference>
<feature type="domain" description="Nucleolar protein 11 C-terminal" evidence="2">
    <location>
        <begin position="327"/>
        <end position="520"/>
    </location>
</feature>
<evidence type="ECO:0000259" key="2">
    <source>
        <dbReference type="Pfam" id="PF20998"/>
    </source>
</evidence>
<dbReference type="PANTHER" id="PTHR15633:SF2">
    <property type="entry name" value="NUCLEOLAR PROTEIN 11"/>
    <property type="match status" value="1"/>
</dbReference>
<keyword evidence="4" id="KW-1185">Reference proteome</keyword>
<evidence type="ECO:0000313" key="4">
    <source>
        <dbReference type="Proteomes" id="UP000008743"/>
    </source>
</evidence>
<organism evidence="3 4">
    <name type="scientific">Capsaspora owczarzaki (strain ATCC 30864)</name>
    <dbReference type="NCBI Taxonomy" id="595528"/>
    <lineage>
        <taxon>Eukaryota</taxon>
        <taxon>Filasterea</taxon>
        <taxon>Capsaspora</taxon>
    </lineage>
</organism>
<reference evidence="4" key="1">
    <citation type="submission" date="2011-02" db="EMBL/GenBank/DDBJ databases">
        <title>The Genome Sequence of Capsaspora owczarzaki ATCC 30864.</title>
        <authorList>
            <person name="Russ C."/>
            <person name="Cuomo C."/>
            <person name="Burger G."/>
            <person name="Gray M.W."/>
            <person name="Holland P.W.H."/>
            <person name="King N."/>
            <person name="Lang F.B.F."/>
            <person name="Roger A.J."/>
            <person name="Ruiz-Trillo I."/>
            <person name="Young S.K."/>
            <person name="Zeng Q."/>
            <person name="Gargeya S."/>
            <person name="Alvarado L."/>
            <person name="Berlin A."/>
            <person name="Chapman S.B."/>
            <person name="Chen Z."/>
            <person name="Freedman E."/>
            <person name="Gellesch M."/>
            <person name="Goldberg J."/>
            <person name="Griggs A."/>
            <person name="Gujja S."/>
            <person name="Heilman E."/>
            <person name="Heiman D."/>
            <person name="Howarth C."/>
            <person name="Mehta T."/>
            <person name="Neiman D."/>
            <person name="Pearson M."/>
            <person name="Roberts A."/>
            <person name="Saif S."/>
            <person name="Shea T."/>
            <person name="Shenoy N."/>
            <person name="Sisk P."/>
            <person name="Stolte C."/>
            <person name="Sykes S."/>
            <person name="White J."/>
            <person name="Yandava C."/>
            <person name="Haas B."/>
            <person name="Nusbaum C."/>
            <person name="Birren B."/>
        </authorList>
    </citation>
    <scope>NUCLEOTIDE SEQUENCE</scope>
    <source>
        <strain evidence="4">ATCC 30864</strain>
    </source>
</reference>
<protein>
    <recommendedName>
        <fullName evidence="2">Nucleolar protein 11 C-terminal domain-containing protein</fullName>
    </recommendedName>
</protein>
<dbReference type="Proteomes" id="UP000008743">
    <property type="component" value="Unassembled WGS sequence"/>
</dbReference>